<gene>
    <name evidence="1" type="ORF">HGM15179_010392</name>
</gene>
<comment type="caution">
    <text evidence="1">The sequence shown here is derived from an EMBL/GenBank/DDBJ whole genome shotgun (WGS) entry which is preliminary data.</text>
</comment>
<dbReference type="EMBL" id="SWJQ01000298">
    <property type="protein sequence ID" value="TRZ16743.1"/>
    <property type="molecule type" value="Genomic_DNA"/>
</dbReference>
<accession>A0A8K1LKB1</accession>
<name>A0A8K1LKB1_9PASS</name>
<dbReference type="Proteomes" id="UP000796761">
    <property type="component" value="Unassembled WGS sequence"/>
</dbReference>
<evidence type="ECO:0000313" key="2">
    <source>
        <dbReference type="Proteomes" id="UP000796761"/>
    </source>
</evidence>
<protein>
    <submittedName>
        <fullName evidence="1">Uncharacterized protein</fullName>
    </submittedName>
</protein>
<evidence type="ECO:0000313" key="1">
    <source>
        <dbReference type="EMBL" id="TRZ16743.1"/>
    </source>
</evidence>
<keyword evidence="2" id="KW-1185">Reference proteome</keyword>
<reference evidence="1" key="1">
    <citation type="submission" date="2019-04" db="EMBL/GenBank/DDBJ databases">
        <title>Genome assembly of Zosterops borbonicus 15179.</title>
        <authorList>
            <person name="Leroy T."/>
            <person name="Anselmetti Y."/>
            <person name="Tilak M.-K."/>
            <person name="Nabholz B."/>
        </authorList>
    </citation>
    <scope>NUCLEOTIDE SEQUENCE</scope>
    <source>
        <strain evidence="1">HGM_15179</strain>
        <tissue evidence="1">Muscle</tissue>
    </source>
</reference>
<organism evidence="1 2">
    <name type="scientific">Zosterops borbonicus</name>
    <dbReference type="NCBI Taxonomy" id="364589"/>
    <lineage>
        <taxon>Eukaryota</taxon>
        <taxon>Metazoa</taxon>
        <taxon>Chordata</taxon>
        <taxon>Craniata</taxon>
        <taxon>Vertebrata</taxon>
        <taxon>Euteleostomi</taxon>
        <taxon>Archelosauria</taxon>
        <taxon>Archosauria</taxon>
        <taxon>Dinosauria</taxon>
        <taxon>Saurischia</taxon>
        <taxon>Theropoda</taxon>
        <taxon>Coelurosauria</taxon>
        <taxon>Aves</taxon>
        <taxon>Neognathae</taxon>
        <taxon>Neoaves</taxon>
        <taxon>Telluraves</taxon>
        <taxon>Australaves</taxon>
        <taxon>Passeriformes</taxon>
        <taxon>Sylvioidea</taxon>
        <taxon>Zosteropidae</taxon>
        <taxon>Zosterops</taxon>
    </lineage>
</organism>
<dbReference type="AlphaFoldDB" id="A0A8K1LKB1"/>
<sequence length="104" mass="11696">MAEILEKLGIIDFLGIISSTNPKHSPTPATVKKINSIPTKTSTFTNESSEGNPLFEEDYGNLARRGLSELSMPGLLSSESVDDILHKFTYRHEMQIISQWDWRS</sequence>
<proteinExistence type="predicted"/>